<keyword evidence="1" id="KW-0472">Membrane</keyword>
<dbReference type="PANTHER" id="PTHR37692">
    <property type="entry name" value="HYPOTHETICAL MEMBRANE SPANNING PROTEIN"/>
    <property type="match status" value="1"/>
</dbReference>
<reference evidence="5" key="4">
    <citation type="submission" date="2023-03" db="EMBL/GenBank/DDBJ databases">
        <title>Complete genome sequences of 52 Bacillus and Priestia strains isolated from West-African fermentations and 26 reference strains from the DSMZ collection.</title>
        <authorList>
            <person name="Wiedenbein E.S."/>
            <person name="Canoy T.S."/>
            <person name="Hui Y."/>
            <person name="Parkouda C."/>
            <person name="Dawende C."/>
            <person name="Ametefe E."/>
            <person name="Jespersen L."/>
            <person name="Nielsen D.S."/>
        </authorList>
    </citation>
    <scope>NUCLEOTIDE SEQUENCE</scope>
    <source>
        <strain evidence="5">PRO56</strain>
    </source>
</reference>
<keyword evidence="1" id="KW-0812">Transmembrane</keyword>
<dbReference type="GeneID" id="86873558"/>
<feature type="transmembrane region" description="Helical" evidence="1">
    <location>
        <begin position="79"/>
        <end position="100"/>
    </location>
</feature>
<evidence type="ECO:0000313" key="5">
    <source>
        <dbReference type="EMBL" id="WEY83502.1"/>
    </source>
</evidence>
<reference evidence="2 7" key="1">
    <citation type="submission" date="2014-12" db="EMBL/GenBank/DDBJ databases">
        <title>Comparative genome analysis of Bacillus coagulans HM-08, Clostridium butyricum HM-68, Bacillus subtilis HM-66 and Bacillus licheniformis BL-09.</title>
        <authorList>
            <person name="Zhang H."/>
        </authorList>
    </citation>
    <scope>NUCLEOTIDE SEQUENCE [LARGE SCALE GENOMIC DNA]</scope>
    <source>
        <strain evidence="2 7">HM-66</strain>
    </source>
</reference>
<reference evidence="6" key="5">
    <citation type="submission" date="2023-05" db="EMBL/GenBank/DDBJ databases">
        <title>Complete genome sequence of Bacillus subtilis SRCM117797 isolated from Soybean paste.</title>
        <authorList>
            <person name="Abraha H.B."/>
            <person name="Kim K.-P."/>
            <person name="Ryu M.-S."/>
            <person name="Jeong D.-Y."/>
        </authorList>
    </citation>
    <scope>NUCLEOTIDE SEQUENCE</scope>
    <source>
        <strain evidence="6">SRCM117797</strain>
    </source>
</reference>
<dbReference type="InterPro" id="IPR007352">
    <property type="entry name" value="DUF420"/>
</dbReference>
<dbReference type="Proteomes" id="UP000665181">
    <property type="component" value="Unassembled WGS sequence"/>
</dbReference>
<evidence type="ECO:0000313" key="3">
    <source>
        <dbReference type="EMBL" id="KZD95280.1"/>
    </source>
</evidence>
<dbReference type="AlphaFoldDB" id="A0A086DPF9"/>
<evidence type="ECO:0000313" key="6">
    <source>
        <dbReference type="EMBL" id="WHM21678.1"/>
    </source>
</evidence>
<feature type="transmembrane region" description="Helical" evidence="1">
    <location>
        <begin position="44"/>
        <end position="67"/>
    </location>
</feature>
<evidence type="ECO:0000313" key="2">
    <source>
        <dbReference type="EMBL" id="KIU11203.1"/>
    </source>
</evidence>
<protein>
    <submittedName>
        <fullName evidence="4">DUF420 domain-containing protein</fullName>
    </submittedName>
    <submittedName>
        <fullName evidence="2">Integral inner membrane protein</fullName>
    </submittedName>
</protein>
<dbReference type="SMR" id="A0A086DPF9"/>
<dbReference type="EMBL" id="CP120576">
    <property type="protein sequence ID" value="WEY83502.1"/>
    <property type="molecule type" value="Genomic_DNA"/>
</dbReference>
<dbReference type="Proteomes" id="UP001229422">
    <property type="component" value="Chromosome"/>
</dbReference>
<dbReference type="Proteomes" id="UP000076442">
    <property type="component" value="Unassembled WGS sequence"/>
</dbReference>
<dbReference type="EMBL" id="JAGFPW010000014">
    <property type="protein sequence ID" value="MBO3795619.1"/>
    <property type="molecule type" value="Genomic_DNA"/>
</dbReference>
<dbReference type="EMBL" id="CP125292">
    <property type="protein sequence ID" value="WHM21678.1"/>
    <property type="molecule type" value="Genomic_DNA"/>
</dbReference>
<gene>
    <name evidence="5" type="primary">yozB</name>
    <name evidence="3" type="ORF">B4122_0252</name>
    <name evidence="4" type="ORF">J5227_15215</name>
    <name evidence="5" type="ORF">P5633_13880</name>
    <name evidence="6" type="ORF">QL281_00825</name>
    <name evidence="2" type="ORF">SC09_Contig24orf00096</name>
</gene>
<feature type="transmembrane region" description="Helical" evidence="1">
    <location>
        <begin position="12"/>
        <end position="32"/>
    </location>
</feature>
<reference evidence="3 8" key="2">
    <citation type="submission" date="2015-09" db="EMBL/GenBank/DDBJ databases">
        <title>Spore heat resistance.</title>
        <authorList>
            <person name="Boekhorst J."/>
            <person name="Berendsen E.M."/>
            <person name="Wells-Bennik M.H."/>
            <person name="Kuipers O.P."/>
        </authorList>
    </citation>
    <scope>NUCLEOTIDE SEQUENCE [LARGE SCALE GENOMIC DNA]</scope>
    <source>
        <strain evidence="3 8">B4122</strain>
    </source>
</reference>
<dbReference type="Proteomes" id="UP000032247">
    <property type="component" value="Unassembled WGS sequence"/>
</dbReference>
<reference evidence="4" key="3">
    <citation type="submission" date="2021-03" db="EMBL/GenBank/DDBJ databases">
        <title>Isolation of Bacillus subtilis from fermented food sample.</title>
        <authorList>
            <person name="Lakshmanan V."/>
            <person name="Athira K."/>
            <person name="Rajagopal K."/>
        </authorList>
    </citation>
    <scope>NUCLEOTIDE SEQUENCE</scope>
    <source>
        <strain evidence="4">S1</strain>
    </source>
</reference>
<dbReference type="PANTHER" id="PTHR37692:SF1">
    <property type="entry name" value="DUF420 DOMAIN-CONTAINING PROTEIN"/>
    <property type="match status" value="1"/>
</dbReference>
<accession>A0A086DPF9</accession>
<dbReference type="OMA" id="YVAYHMT"/>
<dbReference type="Pfam" id="PF04238">
    <property type="entry name" value="DUF420"/>
    <property type="match status" value="1"/>
</dbReference>
<dbReference type="STRING" id="483913.AN935_10165"/>
<dbReference type="Proteomes" id="UP001214898">
    <property type="component" value="Chromosome"/>
</dbReference>
<organism evidence="2 7">
    <name type="scientific">Bacillus subtilis</name>
    <dbReference type="NCBI Taxonomy" id="1423"/>
    <lineage>
        <taxon>Bacteria</taxon>
        <taxon>Bacillati</taxon>
        <taxon>Bacillota</taxon>
        <taxon>Bacilli</taxon>
        <taxon>Bacillales</taxon>
        <taxon>Bacillaceae</taxon>
        <taxon>Bacillus</taxon>
    </lineage>
</organism>
<dbReference type="EMBL" id="JXBC01000003">
    <property type="protein sequence ID" value="KIU11203.1"/>
    <property type="molecule type" value="Genomic_DNA"/>
</dbReference>
<proteinExistence type="predicted"/>
<evidence type="ECO:0000313" key="7">
    <source>
        <dbReference type="Proteomes" id="UP000032247"/>
    </source>
</evidence>
<keyword evidence="1" id="KW-1133">Transmembrane helix</keyword>
<dbReference type="OrthoDB" id="9811380at2"/>
<feature type="transmembrane region" description="Helical" evidence="1">
    <location>
        <begin position="159"/>
        <end position="177"/>
    </location>
</feature>
<sequence>MNQTENKPKNYTGIVLTLTVLINGLIAVLFFMPKLDQFSHANIHILPMLNAIFNSFTFIFLLAALIMIKQKNIKAHKRFILAAFTTTLLFLICYVTYHSIAENTLYGGEGIMRPIYFFILITHICLSAIIVPLALFTLIRGFSMQVERHKKIARWTMPLWLYVSLTGVIVYLMISPYY</sequence>
<evidence type="ECO:0000313" key="8">
    <source>
        <dbReference type="Proteomes" id="UP000076442"/>
    </source>
</evidence>
<dbReference type="PATRIC" id="fig|1423.134.peg.92"/>
<evidence type="ECO:0000313" key="4">
    <source>
        <dbReference type="EMBL" id="MBO3795619.1"/>
    </source>
</evidence>
<name>A0A086DPF9_BACIU</name>
<evidence type="ECO:0000256" key="1">
    <source>
        <dbReference type="SAM" id="Phobius"/>
    </source>
</evidence>
<feature type="transmembrane region" description="Helical" evidence="1">
    <location>
        <begin position="115"/>
        <end position="139"/>
    </location>
</feature>
<dbReference type="EMBL" id="LJZV01000001">
    <property type="protein sequence ID" value="KZD95280.1"/>
    <property type="molecule type" value="Genomic_DNA"/>
</dbReference>
<dbReference type="RefSeq" id="WP_003231280.1">
    <property type="nucleotide sequence ID" value="NZ_AP024621.1"/>
</dbReference>